<feature type="compositionally biased region" description="Polar residues" evidence="7">
    <location>
        <begin position="878"/>
        <end position="888"/>
    </location>
</feature>
<keyword evidence="4 6" id="KW-0863">Zinc-finger</keyword>
<dbReference type="PROSITE" id="PS50235">
    <property type="entry name" value="USP_3"/>
    <property type="match status" value="1"/>
</dbReference>
<evidence type="ECO:0000256" key="6">
    <source>
        <dbReference type="PROSITE-ProRule" id="PRU00502"/>
    </source>
</evidence>
<feature type="compositionally biased region" description="Polar residues" evidence="7">
    <location>
        <begin position="744"/>
        <end position="755"/>
    </location>
</feature>
<feature type="compositionally biased region" description="Low complexity" evidence="7">
    <location>
        <begin position="932"/>
        <end position="942"/>
    </location>
</feature>
<feature type="domain" description="UBP-type" evidence="9">
    <location>
        <begin position="31"/>
        <end position="140"/>
    </location>
</feature>
<proteinExistence type="predicted"/>
<gene>
    <name evidence="10" type="ORF">PLOB_00045147</name>
</gene>
<feature type="compositionally biased region" description="Basic and acidic residues" evidence="7">
    <location>
        <begin position="713"/>
        <end position="728"/>
    </location>
</feature>
<dbReference type="InterPro" id="IPR001394">
    <property type="entry name" value="Peptidase_C19_UCH"/>
</dbReference>
<name>A0ABN8PLY8_9CNID</name>
<dbReference type="SUPFAM" id="SSF57850">
    <property type="entry name" value="RING/U-box"/>
    <property type="match status" value="1"/>
</dbReference>
<evidence type="ECO:0000259" key="9">
    <source>
        <dbReference type="PROSITE" id="PS50271"/>
    </source>
</evidence>
<dbReference type="Pfam" id="PF00443">
    <property type="entry name" value="UCH"/>
    <property type="match status" value="1"/>
</dbReference>
<dbReference type="PANTHER" id="PTHR21646:SF39">
    <property type="entry name" value="UBIQUITIN CARBOXYL-TERMINAL HYDROLASE 16"/>
    <property type="match status" value="1"/>
</dbReference>
<sequence length="1144" mass="126408">MAKGKRNSQKKRKNSKPNGEVHDESSAEDLKRCPHISRSVKLQNLQNKIPHTTLGQCLDCGELDSSEGLGVCICLCCAHQGCDRNSEEKHALSHNNYNSSHNIVVHLQNWVVWCYACDDEVPVEPETLVHNCIKLILKAMNLSPPPELQVCFSSADKPSNDKPKKSATKNSSQLRSQIKGLTNLGNTCFFNAVMQNLCQTELLYVAASCSGQEGFSQHVTSKNKELPLLTVTVQEGPGSVTKALCKLLKEFRSSNSSTLNPRQLFGEICKTATRFKGFRQQDSQELLRYLLDSIRNEEIKRIKAAILKSSDVTSADDAKSLDDNEKFRVKEYGASAQAPLIDSVFAGRLVSIVICRQCHMEFKVEETFLDLSLPLTAPEQEFWGNKFFGKGGRESAKSAKNAERNNESTVIKDNEVGTDPKGKSPSKHQLKSAKRAGRKKGKKGKGHGKAGKGKQTEDTTNNKQEGNDDEETEKGESGLEGHELDQMNVSDLDGSDNEQEQVSNTDKNTEELLNTRGDSNEMPGSNEHEETGEQIMQSDDEEPNRLESPGDVKPGCTDELTPSRKDSQVAGVTESPKCLDEIIDKKDVANLHENDQENEHETRDTETEVPAVDVIDNEDKDTISSCLSPECLQGNADKTEERDLTTTAFVEQVTTENTEYAKQEEGVRPGDNEPDIKQDNDDNQSLSPSENEIVEGMDQLTVNMSIRRDVEDFHRESVSYDVSEKDGTSQDGGRGSLAVKDENISSADISSNDGTFQDGERDSLSVKDENITSANDIPRDNSEGLTTTVNEPTSVAMKSSSNELGEHLLETKTSENVTDHVTVDQDSTIESKISANEQNVSDFAHKRQNEAEEKTEINEQISDEPETDSKEEHEYDSEANSTLTLQPSYHPSPGECSVMSCLSQFCAPELLDGNNKFACEECSKRAQKSKNNKGSSVNGNEGSADDKDSDSDDDECKGAKAAKKKETKQQTVYTVATKQLLISLAPPVLTLHLKRFQQARFTLRKLTKQVDFPLQLNLAPFCSRNGKSRADSEGQVLYSLYGVVQHSGNMNSGHYTAYVKVSEPTAKGLFDKITNMKDLTDFVSNMWTTDAHKKQGDSRTFHEPASAGQWFHVSDSSVSAVPETKVLKCQAYMLFYGRLPLGSR</sequence>
<evidence type="ECO:0000259" key="8">
    <source>
        <dbReference type="PROSITE" id="PS50235"/>
    </source>
</evidence>
<dbReference type="InterPro" id="IPR001607">
    <property type="entry name" value="Znf_UBP"/>
</dbReference>
<dbReference type="InterPro" id="IPR050185">
    <property type="entry name" value="Ub_carboxyl-term_hydrolase"/>
</dbReference>
<feature type="compositionally biased region" description="Polar residues" evidence="7">
    <location>
        <begin position="645"/>
        <end position="658"/>
    </location>
</feature>
<evidence type="ECO:0000256" key="5">
    <source>
        <dbReference type="ARBA" id="ARBA00022833"/>
    </source>
</evidence>
<feature type="region of interest" description="Disordered" evidence="7">
    <location>
        <begin position="1"/>
        <end position="30"/>
    </location>
</feature>
<dbReference type="Proteomes" id="UP001159405">
    <property type="component" value="Unassembled WGS sequence"/>
</dbReference>
<feature type="region of interest" description="Disordered" evidence="7">
    <location>
        <begin position="154"/>
        <end position="174"/>
    </location>
</feature>
<dbReference type="PROSITE" id="PS00972">
    <property type="entry name" value="USP_1"/>
    <property type="match status" value="1"/>
</dbReference>
<feature type="compositionally biased region" description="Basic and acidic residues" evidence="7">
    <location>
        <begin position="804"/>
        <end position="823"/>
    </location>
</feature>
<keyword evidence="5" id="KW-0862">Zinc</keyword>
<feature type="compositionally biased region" description="Basic and acidic residues" evidence="7">
    <location>
        <begin position="474"/>
        <end position="485"/>
    </location>
</feature>
<organism evidence="10 11">
    <name type="scientific">Porites lobata</name>
    <dbReference type="NCBI Taxonomy" id="104759"/>
    <lineage>
        <taxon>Eukaryota</taxon>
        <taxon>Metazoa</taxon>
        <taxon>Cnidaria</taxon>
        <taxon>Anthozoa</taxon>
        <taxon>Hexacorallia</taxon>
        <taxon>Scleractinia</taxon>
        <taxon>Fungiina</taxon>
        <taxon>Poritidae</taxon>
        <taxon>Porites</taxon>
    </lineage>
</organism>
<feature type="compositionally biased region" description="Polar residues" evidence="7">
    <location>
        <begin position="783"/>
        <end position="803"/>
    </location>
</feature>
<feature type="compositionally biased region" description="Basic and acidic residues" evidence="7">
    <location>
        <begin position="19"/>
        <end position="30"/>
    </location>
</feature>
<evidence type="ECO:0000256" key="2">
    <source>
        <dbReference type="ARBA" id="ARBA00012759"/>
    </source>
</evidence>
<comment type="caution">
    <text evidence="10">The sequence shown here is derived from an EMBL/GenBank/DDBJ whole genome shotgun (WGS) entry which is preliminary data.</text>
</comment>
<feature type="compositionally biased region" description="Basic residues" evidence="7">
    <location>
        <begin position="424"/>
        <end position="452"/>
    </location>
</feature>
<dbReference type="EMBL" id="CALNXK010000079">
    <property type="protein sequence ID" value="CAH3146588.1"/>
    <property type="molecule type" value="Genomic_DNA"/>
</dbReference>
<dbReference type="Pfam" id="PF02148">
    <property type="entry name" value="zf-UBP"/>
    <property type="match status" value="1"/>
</dbReference>
<feature type="compositionally biased region" description="Basic and acidic residues" evidence="7">
    <location>
        <begin position="393"/>
        <end position="422"/>
    </location>
</feature>
<feature type="region of interest" description="Disordered" evidence="7">
    <location>
        <begin position="713"/>
        <end position="888"/>
    </location>
</feature>
<feature type="compositionally biased region" description="Basic residues" evidence="7">
    <location>
        <begin position="1"/>
        <end position="15"/>
    </location>
</feature>
<dbReference type="CDD" id="cd02667">
    <property type="entry name" value="Peptidase_C19K"/>
    <property type="match status" value="1"/>
</dbReference>
<evidence type="ECO:0000256" key="1">
    <source>
        <dbReference type="ARBA" id="ARBA00000707"/>
    </source>
</evidence>
<dbReference type="PANTHER" id="PTHR21646">
    <property type="entry name" value="UBIQUITIN CARBOXYL-TERMINAL HYDROLASE"/>
    <property type="match status" value="1"/>
</dbReference>
<protein>
    <recommendedName>
        <fullName evidence="2">ubiquitinyl hydrolase 1</fullName>
        <ecNumber evidence="2">3.4.19.12</ecNumber>
    </recommendedName>
</protein>
<dbReference type="InterPro" id="IPR028889">
    <property type="entry name" value="USP"/>
</dbReference>
<keyword evidence="11" id="KW-1185">Reference proteome</keyword>
<evidence type="ECO:0000313" key="11">
    <source>
        <dbReference type="Proteomes" id="UP001159405"/>
    </source>
</evidence>
<dbReference type="SUPFAM" id="SSF54001">
    <property type="entry name" value="Cysteine proteinases"/>
    <property type="match status" value="1"/>
</dbReference>
<comment type="catalytic activity">
    <reaction evidence="1">
        <text>Thiol-dependent hydrolysis of ester, thioester, amide, peptide and isopeptide bonds formed by the C-terminal Gly of ubiquitin (a 76-residue protein attached to proteins as an intracellular targeting signal).</text>
        <dbReference type="EC" id="3.4.19.12"/>
    </reaction>
</comment>
<feature type="region of interest" description="Disordered" evidence="7">
    <location>
        <begin position="393"/>
        <end position="700"/>
    </location>
</feature>
<evidence type="ECO:0000313" key="10">
    <source>
        <dbReference type="EMBL" id="CAH3146588.1"/>
    </source>
</evidence>
<dbReference type="InterPro" id="IPR018200">
    <property type="entry name" value="USP_CS"/>
</dbReference>
<dbReference type="Gene3D" id="3.90.70.10">
    <property type="entry name" value="Cysteine proteinases"/>
    <property type="match status" value="2"/>
</dbReference>
<feature type="domain" description="USP" evidence="8">
    <location>
        <begin position="179"/>
        <end position="1139"/>
    </location>
</feature>
<feature type="compositionally biased region" description="Basic and acidic residues" evidence="7">
    <location>
        <begin position="577"/>
        <end position="606"/>
    </location>
</feature>
<dbReference type="PROSITE" id="PS50271">
    <property type="entry name" value="ZF_UBP"/>
    <property type="match status" value="1"/>
</dbReference>
<accession>A0ABN8PLY8</accession>
<evidence type="ECO:0000256" key="4">
    <source>
        <dbReference type="ARBA" id="ARBA00022771"/>
    </source>
</evidence>
<feature type="compositionally biased region" description="Polar residues" evidence="7">
    <location>
        <begin position="824"/>
        <end position="841"/>
    </location>
</feature>
<feature type="region of interest" description="Disordered" evidence="7">
    <location>
        <begin position="928"/>
        <end position="963"/>
    </location>
</feature>
<keyword evidence="3" id="KW-0479">Metal-binding</keyword>
<dbReference type="EC" id="3.4.19.12" evidence="2"/>
<dbReference type="PROSITE" id="PS00973">
    <property type="entry name" value="USP_2"/>
    <property type="match status" value="1"/>
</dbReference>
<feature type="compositionally biased region" description="Basic and acidic residues" evidence="7">
    <location>
        <begin position="758"/>
        <end position="770"/>
    </location>
</feature>
<dbReference type="InterPro" id="IPR038765">
    <property type="entry name" value="Papain-like_cys_pep_sf"/>
</dbReference>
<feature type="compositionally biased region" description="Basic and acidic residues" evidence="7">
    <location>
        <begin position="843"/>
        <end position="857"/>
    </location>
</feature>
<dbReference type="Gene3D" id="3.30.40.10">
    <property type="entry name" value="Zinc/RING finger domain, C3HC4 (zinc finger)"/>
    <property type="match status" value="1"/>
</dbReference>
<evidence type="ECO:0000256" key="3">
    <source>
        <dbReference type="ARBA" id="ARBA00022723"/>
    </source>
</evidence>
<evidence type="ECO:0000256" key="7">
    <source>
        <dbReference type="SAM" id="MobiDB-lite"/>
    </source>
</evidence>
<reference evidence="10 11" key="1">
    <citation type="submission" date="2022-05" db="EMBL/GenBank/DDBJ databases">
        <authorList>
            <consortium name="Genoscope - CEA"/>
            <person name="William W."/>
        </authorList>
    </citation>
    <scope>NUCLEOTIDE SEQUENCE [LARGE SCALE GENOMIC DNA]</scope>
</reference>
<feature type="compositionally biased region" description="Basic and acidic residues" evidence="7">
    <location>
        <begin position="659"/>
        <end position="680"/>
    </location>
</feature>
<dbReference type="InterPro" id="IPR013083">
    <property type="entry name" value="Znf_RING/FYVE/PHD"/>
</dbReference>